<feature type="region of interest" description="Disordered" evidence="10">
    <location>
        <begin position="427"/>
        <end position="454"/>
    </location>
</feature>
<feature type="domain" description="UmuC" evidence="11">
    <location>
        <begin position="7"/>
        <end position="243"/>
    </location>
</feature>
<proteinExistence type="predicted"/>
<dbReference type="GO" id="GO:0003887">
    <property type="term" value="F:DNA-directed DNA polymerase activity"/>
    <property type="evidence" value="ECO:0007669"/>
    <property type="project" value="TreeGrafter"/>
</dbReference>
<keyword evidence="8" id="KW-0539">Nucleus</keyword>
<dbReference type="EMBL" id="CP151504">
    <property type="protein sequence ID" value="WZN61303.1"/>
    <property type="molecule type" value="Genomic_DNA"/>
</dbReference>
<dbReference type="PANTHER" id="PTHR45873">
    <property type="entry name" value="DNA POLYMERASE ETA"/>
    <property type="match status" value="1"/>
</dbReference>
<dbReference type="GO" id="GO:0003684">
    <property type="term" value="F:damaged DNA binding"/>
    <property type="evidence" value="ECO:0007669"/>
    <property type="project" value="InterPro"/>
</dbReference>
<dbReference type="Gene3D" id="3.30.1490.100">
    <property type="entry name" value="DNA polymerase, Y-family, little finger domain"/>
    <property type="match status" value="1"/>
</dbReference>
<comment type="subcellular location">
    <subcellularLocation>
        <location evidence="1">Nucleus</location>
    </subcellularLocation>
</comment>
<dbReference type="Pfam" id="PF00817">
    <property type="entry name" value="IMS"/>
    <property type="match status" value="1"/>
</dbReference>
<protein>
    <recommendedName>
        <fullName evidence="9">DNA polymerase eta</fullName>
    </recommendedName>
</protein>
<evidence type="ECO:0000256" key="7">
    <source>
        <dbReference type="ARBA" id="ARBA00023204"/>
    </source>
</evidence>
<dbReference type="InterPro" id="IPR001126">
    <property type="entry name" value="UmuC"/>
</dbReference>
<accession>A0AAX4P5U1</accession>
<dbReference type="Gene3D" id="3.30.70.270">
    <property type="match status" value="2"/>
</dbReference>
<dbReference type="GO" id="GO:0009314">
    <property type="term" value="P:response to radiation"/>
    <property type="evidence" value="ECO:0007669"/>
    <property type="project" value="TreeGrafter"/>
</dbReference>
<dbReference type="GO" id="GO:0042276">
    <property type="term" value="P:error-prone translesion synthesis"/>
    <property type="evidence" value="ECO:0007669"/>
    <property type="project" value="TreeGrafter"/>
</dbReference>
<dbReference type="PROSITE" id="PS50173">
    <property type="entry name" value="UMUC"/>
    <property type="match status" value="1"/>
</dbReference>
<evidence type="ECO:0000256" key="1">
    <source>
        <dbReference type="ARBA" id="ARBA00004123"/>
    </source>
</evidence>
<dbReference type="GO" id="GO:0005657">
    <property type="term" value="C:replication fork"/>
    <property type="evidence" value="ECO:0007669"/>
    <property type="project" value="TreeGrafter"/>
</dbReference>
<dbReference type="GO" id="GO:0005634">
    <property type="term" value="C:nucleus"/>
    <property type="evidence" value="ECO:0007669"/>
    <property type="project" value="UniProtKB-SubCell"/>
</dbReference>
<gene>
    <name evidence="12" type="ORF">HKI87_04g28380</name>
</gene>
<reference evidence="12 13" key="1">
    <citation type="submission" date="2024-03" db="EMBL/GenBank/DDBJ databases">
        <title>Complete genome sequence of the green alga Chloropicon roscoffensis RCC1871.</title>
        <authorList>
            <person name="Lemieux C."/>
            <person name="Pombert J.-F."/>
            <person name="Otis C."/>
            <person name="Turmel M."/>
        </authorList>
    </citation>
    <scope>NUCLEOTIDE SEQUENCE [LARGE SCALE GENOMIC DNA]</scope>
    <source>
        <strain evidence="12 13">RCC1871</strain>
    </source>
</reference>
<evidence type="ECO:0000256" key="2">
    <source>
        <dbReference type="ARBA" id="ARBA00022679"/>
    </source>
</evidence>
<name>A0AAX4P5U1_9CHLO</name>
<dbReference type="Proteomes" id="UP001472866">
    <property type="component" value="Chromosome 04"/>
</dbReference>
<evidence type="ECO:0000256" key="9">
    <source>
        <dbReference type="ARBA" id="ARBA00044975"/>
    </source>
</evidence>
<dbReference type="SUPFAM" id="SSF100879">
    <property type="entry name" value="Lesion bypass DNA polymerase (Y-family), little finger domain"/>
    <property type="match status" value="1"/>
</dbReference>
<evidence type="ECO:0000256" key="8">
    <source>
        <dbReference type="ARBA" id="ARBA00023242"/>
    </source>
</evidence>
<dbReference type="InterPro" id="IPR043128">
    <property type="entry name" value="Rev_trsase/Diguanyl_cyclase"/>
</dbReference>
<dbReference type="SUPFAM" id="SSF56672">
    <property type="entry name" value="DNA/RNA polymerases"/>
    <property type="match status" value="1"/>
</dbReference>
<evidence type="ECO:0000256" key="3">
    <source>
        <dbReference type="ARBA" id="ARBA00022695"/>
    </source>
</evidence>
<keyword evidence="5" id="KW-0227">DNA damage</keyword>
<dbReference type="InterPro" id="IPR036775">
    <property type="entry name" value="DNA_pol_Y-fam_lit_finger_sf"/>
</dbReference>
<sequence length="545" mass="59236">MDRWRVILHLDLDAFYCQVEHKRLGIDRNVPLAVQQWAGLIAVNYPARANGVGRFCDINEAKTACPDLRLVHVETIGNTKGGKVGAVEANKGTSKASLARYRRASFEVINVMKRFSDKIERASIDEVYIDVTALVDDRLRRSGDFSDGGGLEWSESHVAEGAALNPSSEHDIRLIMGAKVCKEIRDAIKAETEYEMSAGISHNKLLSKLASAMNKPNKQTIVPTSAVPSLMSTLEYKQINGLGGKLGDRLVQLFPGLKTALDLQGVPREDLVRGLGEKTAGWLQQLCRGDCDSDVKPNLLPKSLNACKSFPASELGAVKKWLLILAEELSDRILEDHEDFGRTPRLLVLHARSSKTYEQHSSQGPMPAKWAKERLFEHAMRLFEKIQGECLPCSRLALGAAGFVAEERNMKKLETFFSAAGEAEEARPVGRRAAIGTAGGEAPSREAGGGKRSRALDAWVERAAPAEAGLAEGESTIEGAPGEAEWSVDRATLQEINRQRYLLDMISRGKGTGGGVGAPGGAAKRKKPAVGQSSLSNFFTRRPAS</sequence>
<evidence type="ECO:0000313" key="13">
    <source>
        <dbReference type="Proteomes" id="UP001472866"/>
    </source>
</evidence>
<dbReference type="GO" id="GO:0006281">
    <property type="term" value="P:DNA repair"/>
    <property type="evidence" value="ECO:0007669"/>
    <property type="project" value="UniProtKB-KW"/>
</dbReference>
<dbReference type="GO" id="GO:0046872">
    <property type="term" value="F:metal ion binding"/>
    <property type="evidence" value="ECO:0007669"/>
    <property type="project" value="UniProtKB-KW"/>
</dbReference>
<keyword evidence="7" id="KW-0234">DNA repair</keyword>
<evidence type="ECO:0000256" key="6">
    <source>
        <dbReference type="ARBA" id="ARBA00022842"/>
    </source>
</evidence>
<keyword evidence="4" id="KW-0479">Metal-binding</keyword>
<dbReference type="Gene3D" id="3.40.1170.60">
    <property type="match status" value="1"/>
</dbReference>
<keyword evidence="3" id="KW-0548">Nucleotidyltransferase</keyword>
<dbReference type="InterPro" id="IPR052230">
    <property type="entry name" value="DNA_polymerase_eta"/>
</dbReference>
<evidence type="ECO:0000256" key="10">
    <source>
        <dbReference type="SAM" id="MobiDB-lite"/>
    </source>
</evidence>
<dbReference type="InterPro" id="IPR043502">
    <property type="entry name" value="DNA/RNA_pol_sf"/>
</dbReference>
<dbReference type="InterPro" id="IPR017961">
    <property type="entry name" value="DNA_pol_Y-fam_little_finger"/>
</dbReference>
<evidence type="ECO:0000256" key="4">
    <source>
        <dbReference type="ARBA" id="ARBA00022723"/>
    </source>
</evidence>
<organism evidence="12 13">
    <name type="scientific">Chloropicon roscoffensis</name>
    <dbReference type="NCBI Taxonomy" id="1461544"/>
    <lineage>
        <taxon>Eukaryota</taxon>
        <taxon>Viridiplantae</taxon>
        <taxon>Chlorophyta</taxon>
        <taxon>Chloropicophyceae</taxon>
        <taxon>Chloropicales</taxon>
        <taxon>Chloropicaceae</taxon>
        <taxon>Chloropicon</taxon>
    </lineage>
</organism>
<feature type="region of interest" description="Disordered" evidence="10">
    <location>
        <begin position="508"/>
        <end position="545"/>
    </location>
</feature>
<keyword evidence="13" id="KW-1185">Reference proteome</keyword>
<evidence type="ECO:0000256" key="5">
    <source>
        <dbReference type="ARBA" id="ARBA00022763"/>
    </source>
</evidence>
<dbReference type="Gene3D" id="1.10.150.20">
    <property type="entry name" value="5' to 3' exonuclease, C-terminal subdomain"/>
    <property type="match status" value="1"/>
</dbReference>
<keyword evidence="6" id="KW-0460">Magnesium</keyword>
<dbReference type="AlphaFoldDB" id="A0AAX4P5U1"/>
<keyword evidence="2" id="KW-0808">Transferase</keyword>
<dbReference type="FunFam" id="3.40.1170.60:FF:000003">
    <property type="entry name" value="DNA polymerase eta"/>
    <property type="match status" value="1"/>
</dbReference>
<evidence type="ECO:0000313" key="12">
    <source>
        <dbReference type="EMBL" id="WZN61303.1"/>
    </source>
</evidence>
<evidence type="ECO:0000259" key="11">
    <source>
        <dbReference type="PROSITE" id="PS50173"/>
    </source>
</evidence>
<dbReference type="Pfam" id="PF11799">
    <property type="entry name" value="IMS_C"/>
    <property type="match status" value="1"/>
</dbReference>
<dbReference type="PANTHER" id="PTHR45873:SF1">
    <property type="entry name" value="DNA POLYMERASE ETA"/>
    <property type="match status" value="1"/>
</dbReference>
<dbReference type="GO" id="GO:0035861">
    <property type="term" value="C:site of double-strand break"/>
    <property type="evidence" value="ECO:0007669"/>
    <property type="project" value="TreeGrafter"/>
</dbReference>
<feature type="compositionally biased region" description="Gly residues" evidence="10">
    <location>
        <begin position="510"/>
        <end position="520"/>
    </location>
</feature>